<reference evidence="1 2" key="2">
    <citation type="journal article" date="2022" name="Mol. Ecol. Resour.">
        <title>The genomes of chicory, endive, great burdock and yacon provide insights into Asteraceae paleo-polyploidization history and plant inulin production.</title>
        <authorList>
            <person name="Fan W."/>
            <person name="Wang S."/>
            <person name="Wang H."/>
            <person name="Wang A."/>
            <person name="Jiang F."/>
            <person name="Liu H."/>
            <person name="Zhao H."/>
            <person name="Xu D."/>
            <person name="Zhang Y."/>
        </authorList>
    </citation>
    <scope>NUCLEOTIDE SEQUENCE [LARGE SCALE GENOMIC DNA]</scope>
    <source>
        <strain evidence="2">cv. Yunnan</strain>
        <tissue evidence="1">Leaves</tissue>
    </source>
</reference>
<reference evidence="2" key="1">
    <citation type="journal article" date="2022" name="Mol. Ecol. Resour.">
        <title>The genomes of chicory, endive, great burdock and yacon provide insights into Asteraceae palaeo-polyploidization history and plant inulin production.</title>
        <authorList>
            <person name="Fan W."/>
            <person name="Wang S."/>
            <person name="Wang H."/>
            <person name="Wang A."/>
            <person name="Jiang F."/>
            <person name="Liu H."/>
            <person name="Zhao H."/>
            <person name="Xu D."/>
            <person name="Zhang Y."/>
        </authorList>
    </citation>
    <scope>NUCLEOTIDE SEQUENCE [LARGE SCALE GENOMIC DNA]</scope>
    <source>
        <strain evidence="2">cv. Yunnan</strain>
    </source>
</reference>
<organism evidence="1 2">
    <name type="scientific">Smallanthus sonchifolius</name>
    <dbReference type="NCBI Taxonomy" id="185202"/>
    <lineage>
        <taxon>Eukaryota</taxon>
        <taxon>Viridiplantae</taxon>
        <taxon>Streptophyta</taxon>
        <taxon>Embryophyta</taxon>
        <taxon>Tracheophyta</taxon>
        <taxon>Spermatophyta</taxon>
        <taxon>Magnoliopsida</taxon>
        <taxon>eudicotyledons</taxon>
        <taxon>Gunneridae</taxon>
        <taxon>Pentapetalae</taxon>
        <taxon>asterids</taxon>
        <taxon>campanulids</taxon>
        <taxon>Asterales</taxon>
        <taxon>Asteraceae</taxon>
        <taxon>Asteroideae</taxon>
        <taxon>Heliantheae alliance</taxon>
        <taxon>Millerieae</taxon>
        <taxon>Smallanthus</taxon>
    </lineage>
</organism>
<evidence type="ECO:0000313" key="2">
    <source>
        <dbReference type="Proteomes" id="UP001056120"/>
    </source>
</evidence>
<dbReference type="Proteomes" id="UP001056120">
    <property type="component" value="Linkage Group LG10"/>
</dbReference>
<sequence length="113" mass="11839">MILCGGAGQNPTFSCRPLLLGPEANLYANDRIFSLRSVLLVEDTIISAISPPVCLHPVASMVVVVVVLMTLGGGGGEMVAVVVAVAVMVEMVEVVSEDGKVEVSIYRKKVPSK</sequence>
<name>A0ACB9I2H6_9ASTR</name>
<comment type="caution">
    <text evidence="1">The sequence shown here is derived from an EMBL/GenBank/DDBJ whole genome shotgun (WGS) entry which is preliminary data.</text>
</comment>
<evidence type="ECO:0000313" key="1">
    <source>
        <dbReference type="EMBL" id="KAI3802418.1"/>
    </source>
</evidence>
<dbReference type="EMBL" id="CM042027">
    <property type="protein sequence ID" value="KAI3802418.1"/>
    <property type="molecule type" value="Genomic_DNA"/>
</dbReference>
<protein>
    <submittedName>
        <fullName evidence="1">Uncharacterized protein</fullName>
    </submittedName>
</protein>
<proteinExistence type="predicted"/>
<gene>
    <name evidence="1" type="ORF">L1987_30550</name>
</gene>
<keyword evidence="2" id="KW-1185">Reference proteome</keyword>
<accession>A0ACB9I2H6</accession>